<dbReference type="KEGG" id="salj:SMD11_2045"/>
<accession>A0A1Z2L076</accession>
<reference evidence="3 4" key="1">
    <citation type="submission" date="2017-06" db="EMBL/GenBank/DDBJ databases">
        <title>Streptomyces albireticuli Genome sequencing and assembly.</title>
        <authorList>
            <person name="Wang Y."/>
            <person name="Du B."/>
            <person name="Ding Y."/>
            <person name="Liu H."/>
            <person name="Hou Q."/>
            <person name="Liu K."/>
            <person name="Yao L."/>
            <person name="Wang C."/>
        </authorList>
    </citation>
    <scope>NUCLEOTIDE SEQUENCE [LARGE SCALE GENOMIC DNA]</scope>
    <source>
        <strain evidence="3 4">MDJK11</strain>
    </source>
</reference>
<proteinExistence type="predicted"/>
<evidence type="ECO:0000259" key="2">
    <source>
        <dbReference type="PROSITE" id="PS51781"/>
    </source>
</evidence>
<dbReference type="Pfam" id="PF08239">
    <property type="entry name" value="SH3_3"/>
    <property type="match status" value="1"/>
</dbReference>
<dbReference type="Proteomes" id="UP000195755">
    <property type="component" value="Chromosome"/>
</dbReference>
<sequence length="258" mass="26059">MPFKIYAAAAGRAEVPAGDFLAAAAKARSARTVGVGLAFAALGVAALGVAALGVAALGVAALGVAALGVAARRLRRLHPLYLVLLGGGFTAGLALIVAGRRRRAGSRGRGVTTSPQDLHAPPPMVIAAATPRSCPEHRLTEPPEDASVRRISLVSLTLTTAALIGGTAVIAAPAQAAAKVCNADNAMIYTDGTRLRAKAGSSGAVKGQLYFKDPIRITGKSGGWDRVVLKAKSRGGLPKGTTGWVAHSHIIPPYCGGL</sequence>
<keyword evidence="1" id="KW-0472">Membrane</keyword>
<feature type="transmembrane region" description="Helical" evidence="1">
    <location>
        <begin position="80"/>
        <end position="99"/>
    </location>
</feature>
<evidence type="ECO:0000313" key="3">
    <source>
        <dbReference type="EMBL" id="ARZ67697.1"/>
    </source>
</evidence>
<evidence type="ECO:0000256" key="1">
    <source>
        <dbReference type="SAM" id="Phobius"/>
    </source>
</evidence>
<dbReference type="Gene3D" id="2.30.30.40">
    <property type="entry name" value="SH3 Domains"/>
    <property type="match status" value="1"/>
</dbReference>
<dbReference type="PROSITE" id="PS51781">
    <property type="entry name" value="SH3B"/>
    <property type="match status" value="1"/>
</dbReference>
<feature type="transmembrane region" description="Helical" evidence="1">
    <location>
        <begin position="35"/>
        <end position="68"/>
    </location>
</feature>
<evidence type="ECO:0000313" key="4">
    <source>
        <dbReference type="Proteomes" id="UP000195755"/>
    </source>
</evidence>
<gene>
    <name evidence="3" type="ORF">SMD11_2045</name>
</gene>
<protein>
    <recommendedName>
        <fullName evidence="2">SH3b domain-containing protein</fullName>
    </recommendedName>
</protein>
<name>A0A1Z2L076_9ACTN</name>
<dbReference type="AlphaFoldDB" id="A0A1Z2L076"/>
<dbReference type="InterPro" id="IPR003646">
    <property type="entry name" value="SH3-like_bac-type"/>
</dbReference>
<keyword evidence="1" id="KW-1133">Transmembrane helix</keyword>
<organism evidence="3 4">
    <name type="scientific">Streptomyces albireticuli</name>
    <dbReference type="NCBI Taxonomy" id="1940"/>
    <lineage>
        <taxon>Bacteria</taxon>
        <taxon>Bacillati</taxon>
        <taxon>Actinomycetota</taxon>
        <taxon>Actinomycetes</taxon>
        <taxon>Kitasatosporales</taxon>
        <taxon>Streptomycetaceae</taxon>
        <taxon>Streptomyces</taxon>
    </lineage>
</organism>
<keyword evidence="1" id="KW-0812">Transmembrane</keyword>
<feature type="domain" description="SH3b" evidence="2">
    <location>
        <begin position="183"/>
        <end position="254"/>
    </location>
</feature>
<dbReference type="EMBL" id="CP021744">
    <property type="protein sequence ID" value="ARZ67697.1"/>
    <property type="molecule type" value="Genomic_DNA"/>
</dbReference>